<organism evidence="2 3">
    <name type="scientific">Pseudovirgaria hyperparasitica</name>
    <dbReference type="NCBI Taxonomy" id="470096"/>
    <lineage>
        <taxon>Eukaryota</taxon>
        <taxon>Fungi</taxon>
        <taxon>Dikarya</taxon>
        <taxon>Ascomycota</taxon>
        <taxon>Pezizomycotina</taxon>
        <taxon>Dothideomycetes</taxon>
        <taxon>Dothideomycetes incertae sedis</taxon>
        <taxon>Acrospermales</taxon>
        <taxon>Acrospermaceae</taxon>
        <taxon>Pseudovirgaria</taxon>
    </lineage>
</organism>
<evidence type="ECO:0000313" key="2">
    <source>
        <dbReference type="EMBL" id="KAF2757252.1"/>
    </source>
</evidence>
<dbReference type="Gene3D" id="4.10.280.10">
    <property type="entry name" value="Helix-loop-helix DNA-binding domain"/>
    <property type="match status" value="1"/>
</dbReference>
<dbReference type="SUPFAM" id="SSF47459">
    <property type="entry name" value="HLH, helix-loop-helix DNA-binding domain"/>
    <property type="match status" value="1"/>
</dbReference>
<dbReference type="Pfam" id="PF00010">
    <property type="entry name" value="HLH"/>
    <property type="match status" value="1"/>
</dbReference>
<reference evidence="2" key="1">
    <citation type="journal article" date="2020" name="Stud. Mycol.">
        <title>101 Dothideomycetes genomes: a test case for predicting lifestyles and emergence of pathogens.</title>
        <authorList>
            <person name="Haridas S."/>
            <person name="Albert R."/>
            <person name="Binder M."/>
            <person name="Bloem J."/>
            <person name="Labutti K."/>
            <person name="Salamov A."/>
            <person name="Andreopoulos B."/>
            <person name="Baker S."/>
            <person name="Barry K."/>
            <person name="Bills G."/>
            <person name="Bluhm B."/>
            <person name="Cannon C."/>
            <person name="Castanera R."/>
            <person name="Culley D."/>
            <person name="Daum C."/>
            <person name="Ezra D."/>
            <person name="Gonzalez J."/>
            <person name="Henrissat B."/>
            <person name="Kuo A."/>
            <person name="Liang C."/>
            <person name="Lipzen A."/>
            <person name="Lutzoni F."/>
            <person name="Magnuson J."/>
            <person name="Mondo S."/>
            <person name="Nolan M."/>
            <person name="Ohm R."/>
            <person name="Pangilinan J."/>
            <person name="Park H.-J."/>
            <person name="Ramirez L."/>
            <person name="Alfaro M."/>
            <person name="Sun H."/>
            <person name="Tritt A."/>
            <person name="Yoshinaga Y."/>
            <person name="Zwiers L.-H."/>
            <person name="Turgeon B."/>
            <person name="Goodwin S."/>
            <person name="Spatafora J."/>
            <person name="Crous P."/>
            <person name="Grigoriev I."/>
        </authorList>
    </citation>
    <scope>NUCLEOTIDE SEQUENCE</scope>
    <source>
        <strain evidence="2">CBS 121739</strain>
    </source>
</reference>
<evidence type="ECO:0000313" key="3">
    <source>
        <dbReference type="Proteomes" id="UP000799437"/>
    </source>
</evidence>
<dbReference type="Proteomes" id="UP000799437">
    <property type="component" value="Unassembled WGS sequence"/>
</dbReference>
<gene>
    <name evidence="2" type="ORF">EJ05DRAFT_501780</name>
</gene>
<dbReference type="PROSITE" id="PS50888">
    <property type="entry name" value="BHLH"/>
    <property type="match status" value="1"/>
</dbReference>
<proteinExistence type="predicted"/>
<accession>A0A6A6W324</accession>
<keyword evidence="3" id="KW-1185">Reference proteome</keyword>
<dbReference type="GO" id="GO:0046983">
    <property type="term" value="F:protein dimerization activity"/>
    <property type="evidence" value="ECO:0007669"/>
    <property type="project" value="InterPro"/>
</dbReference>
<dbReference type="AlphaFoldDB" id="A0A6A6W324"/>
<evidence type="ECO:0000259" key="1">
    <source>
        <dbReference type="PROSITE" id="PS50888"/>
    </source>
</evidence>
<dbReference type="EMBL" id="ML996574">
    <property type="protein sequence ID" value="KAF2757252.1"/>
    <property type="molecule type" value="Genomic_DNA"/>
</dbReference>
<dbReference type="InterPro" id="IPR036638">
    <property type="entry name" value="HLH_DNA-bd_sf"/>
</dbReference>
<name>A0A6A6W324_9PEZI</name>
<feature type="domain" description="BHLH" evidence="1">
    <location>
        <begin position="200"/>
        <end position="251"/>
    </location>
</feature>
<dbReference type="InterPro" id="IPR011598">
    <property type="entry name" value="bHLH_dom"/>
</dbReference>
<dbReference type="GeneID" id="54488213"/>
<dbReference type="RefSeq" id="XP_033599703.1">
    <property type="nucleotide sequence ID" value="XM_033747159.1"/>
</dbReference>
<dbReference type="OrthoDB" id="5778525at2759"/>
<sequence>METIFRDSWDRKLWLDVCSTHQDAYKWDWDELASVTDWCLFTQERNFREVSKEGLLSVAKHGLTVLGCNQTEIAVSFMMDEERYRTSISSTKLEFLEEHLCNIPYWIVFGQGYLREMDPGDVDDSSFVGTSFDHAVPLDWEVDLGLDTGGNASKLALAQPDARNLWPEPVFATPPIWIRLGLVEYLHHLSRILVKLTEEQRWQNHNESEQRRRTIIGKNLSMIRDLVPALMDTKPSQTTVILETCEFLHDLVEGNTKLEQNLGPELAGPGPGKTSGK</sequence>
<protein>
    <recommendedName>
        <fullName evidence="1">BHLH domain-containing protein</fullName>
    </recommendedName>
</protein>